<evidence type="ECO:0000256" key="1">
    <source>
        <dbReference type="ARBA" id="ARBA00004477"/>
    </source>
</evidence>
<dbReference type="InterPro" id="IPR003388">
    <property type="entry name" value="Reticulon"/>
</dbReference>
<gene>
    <name evidence="9" type="primary">PARPA_11406.1 scaffold 44101</name>
</gene>
<evidence type="ECO:0000256" key="3">
    <source>
        <dbReference type="ARBA" id="ARBA00022824"/>
    </source>
</evidence>
<keyword evidence="10" id="KW-1185">Reference proteome</keyword>
<dbReference type="AlphaFoldDB" id="A0A0B7NQ51"/>
<reference evidence="9 10" key="1">
    <citation type="submission" date="2014-09" db="EMBL/GenBank/DDBJ databases">
        <authorList>
            <person name="Ellenberger Sabrina"/>
        </authorList>
    </citation>
    <scope>NUCLEOTIDE SEQUENCE [LARGE SCALE GENOMIC DNA]</scope>
    <source>
        <strain evidence="9 10">CBS 412.66</strain>
    </source>
</reference>
<dbReference type="Pfam" id="PF02453">
    <property type="entry name" value="Reticulon"/>
    <property type="match status" value="1"/>
</dbReference>
<dbReference type="EMBL" id="LN733608">
    <property type="protein sequence ID" value="CEP17114.1"/>
    <property type="molecule type" value="Genomic_DNA"/>
</dbReference>
<feature type="region of interest" description="Disordered" evidence="7">
    <location>
        <begin position="316"/>
        <end position="346"/>
    </location>
</feature>
<feature type="transmembrane region" description="Helical" evidence="6">
    <location>
        <begin position="101"/>
        <end position="123"/>
    </location>
</feature>
<evidence type="ECO:0000256" key="4">
    <source>
        <dbReference type="ARBA" id="ARBA00022989"/>
    </source>
</evidence>
<name>A0A0B7NQ51_9FUNG</name>
<dbReference type="PROSITE" id="PS50845">
    <property type="entry name" value="RETICULON"/>
    <property type="match status" value="1"/>
</dbReference>
<comment type="subcellular location">
    <subcellularLocation>
        <location evidence="1 6">Endoplasmic reticulum membrane</location>
        <topology evidence="1 6">Multi-pass membrane protein</topology>
    </subcellularLocation>
</comment>
<feature type="region of interest" description="Disordered" evidence="7">
    <location>
        <begin position="54"/>
        <end position="74"/>
    </location>
</feature>
<evidence type="ECO:0000259" key="8">
    <source>
        <dbReference type="PROSITE" id="PS50845"/>
    </source>
</evidence>
<evidence type="ECO:0000256" key="2">
    <source>
        <dbReference type="ARBA" id="ARBA00022692"/>
    </source>
</evidence>
<evidence type="ECO:0000256" key="6">
    <source>
        <dbReference type="RuleBase" id="RU363132"/>
    </source>
</evidence>
<keyword evidence="3 6" id="KW-0256">Endoplasmic reticulum</keyword>
<dbReference type="OrthoDB" id="567788at2759"/>
<dbReference type="STRING" id="35722.A0A0B7NQ51"/>
<keyword evidence="4 6" id="KW-1133">Transmembrane helix</keyword>
<feature type="region of interest" description="Disordered" evidence="7">
    <location>
        <begin position="1"/>
        <end position="41"/>
    </location>
</feature>
<dbReference type="Proteomes" id="UP000054107">
    <property type="component" value="Unassembled WGS sequence"/>
</dbReference>
<evidence type="ECO:0000313" key="9">
    <source>
        <dbReference type="EMBL" id="CEP17114.1"/>
    </source>
</evidence>
<accession>A0A0B7NQ51</accession>
<keyword evidence="5 6" id="KW-0472">Membrane</keyword>
<proteinExistence type="predicted"/>
<evidence type="ECO:0000313" key="10">
    <source>
        <dbReference type="Proteomes" id="UP000054107"/>
    </source>
</evidence>
<protein>
    <recommendedName>
        <fullName evidence="6">Reticulon-like protein</fullName>
    </recommendedName>
</protein>
<feature type="transmembrane region" description="Helical" evidence="6">
    <location>
        <begin position="129"/>
        <end position="151"/>
    </location>
</feature>
<organism evidence="9 10">
    <name type="scientific">Parasitella parasitica</name>
    <dbReference type="NCBI Taxonomy" id="35722"/>
    <lineage>
        <taxon>Eukaryota</taxon>
        <taxon>Fungi</taxon>
        <taxon>Fungi incertae sedis</taxon>
        <taxon>Mucoromycota</taxon>
        <taxon>Mucoromycotina</taxon>
        <taxon>Mucoromycetes</taxon>
        <taxon>Mucorales</taxon>
        <taxon>Mucorineae</taxon>
        <taxon>Mucoraceae</taxon>
        <taxon>Parasitella</taxon>
    </lineage>
</organism>
<dbReference type="GO" id="GO:0005789">
    <property type="term" value="C:endoplasmic reticulum membrane"/>
    <property type="evidence" value="ECO:0007669"/>
    <property type="project" value="UniProtKB-SubCell"/>
</dbReference>
<sequence>MAQVAQQQNNHIFDLNSKSIASPGPRKNVAPPSPQLSQDDLGSGLGVLGKHDISPTTSTGLLSPAVCGSPKPAEEMDLAEDEAQEDLNDVALLMYMEFMDLIYWEIPGRSGIILAGILASLVLTSYYSLLYVFAGTLTILTGFNLIFVNAYNGIRTVWTGLAAEEFPHPYHLHIRPQRSSLLPRDAMDYYIHKSVDILELVAQQIAKIVFVQDTKTTSLACLASGVIYLMTSLIPTKVFFGLLVVALFTAPYYYDKHQDLVDEQLLLLQEKSLVWKDKYGAVARNQAALYTKQILTFSAGLGNTLQQEIKKYSKRATDSNVSTTTSPTMTSMSTAENPVDTKTEKL</sequence>
<feature type="compositionally biased region" description="Low complexity" evidence="7">
    <location>
        <begin position="322"/>
        <end position="334"/>
    </location>
</feature>
<keyword evidence="2 6" id="KW-0812">Transmembrane</keyword>
<feature type="domain" description="Reticulon" evidence="8">
    <location>
        <begin position="98"/>
        <end position="317"/>
    </location>
</feature>
<feature type="compositionally biased region" description="Polar residues" evidence="7">
    <location>
        <begin position="1"/>
        <end position="20"/>
    </location>
</feature>
<evidence type="ECO:0000256" key="7">
    <source>
        <dbReference type="SAM" id="MobiDB-lite"/>
    </source>
</evidence>
<evidence type="ECO:0000256" key="5">
    <source>
        <dbReference type="ARBA" id="ARBA00023136"/>
    </source>
</evidence>